<evidence type="ECO:0000313" key="12">
    <source>
        <dbReference type="Proteomes" id="UP000886523"/>
    </source>
</evidence>
<keyword evidence="4" id="KW-0963">Cytoplasm</keyword>
<dbReference type="GO" id="GO:0004719">
    <property type="term" value="F:protein-L-isoaspartate (D-aspartate) O-methyltransferase activity"/>
    <property type="evidence" value="ECO:0007669"/>
    <property type="project" value="UniProtKB-UniRule"/>
</dbReference>
<comment type="function">
    <text evidence="9">Initiates the repair of damaged proteins by catalyzing methyl esterification of L-isoaspartyl and D-aspartyl residues produced by spontaneous isomerization and racemization of L-aspartyl and L-asparaginyl residues in aging peptides and proteins.</text>
</comment>
<keyword evidence="12" id="KW-1185">Reference proteome</keyword>
<dbReference type="Gene3D" id="3.40.50.150">
    <property type="entry name" value="Vaccinia Virus protein VP39"/>
    <property type="match status" value="1"/>
</dbReference>
<organism evidence="11 12">
    <name type="scientific">Hydnum rufescens UP504</name>
    <dbReference type="NCBI Taxonomy" id="1448309"/>
    <lineage>
        <taxon>Eukaryota</taxon>
        <taxon>Fungi</taxon>
        <taxon>Dikarya</taxon>
        <taxon>Basidiomycota</taxon>
        <taxon>Agaricomycotina</taxon>
        <taxon>Agaricomycetes</taxon>
        <taxon>Cantharellales</taxon>
        <taxon>Hydnaceae</taxon>
        <taxon>Hydnum</taxon>
    </lineage>
</organism>
<dbReference type="GO" id="GO:0032259">
    <property type="term" value="P:methylation"/>
    <property type="evidence" value="ECO:0007669"/>
    <property type="project" value="UniProtKB-KW"/>
</dbReference>
<accession>A0A9P6AT96</accession>
<dbReference type="AlphaFoldDB" id="A0A9P6AT96"/>
<comment type="caution">
    <text evidence="11">The sequence shown here is derived from an EMBL/GenBank/DDBJ whole genome shotgun (WGS) entry which is preliminary data.</text>
</comment>
<dbReference type="InterPro" id="IPR000682">
    <property type="entry name" value="PCMT"/>
</dbReference>
<evidence type="ECO:0000313" key="11">
    <source>
        <dbReference type="EMBL" id="KAF9511639.1"/>
    </source>
</evidence>
<sequence length="226" mass="24923">MAWRSHGRDNNDLIDNMKRNGLLKSDRVIEAMKKVDRANYLRLKSDAYYDAPSPIEFGATISAPHMHAYAAENLLPLCKSGAKILDVGSGSGYTCAVFHHLVEDGTVIGIDHIPELVHFSVQNLRSDGLGAQIDGDRIKMVVGDGRQGYPESGPYNVIHVGASAPALPQALVEQLARPGRMFIPVGEGEQYIWQVDKDEHGSVKKTKLFGVRYVPLTDRQSQQPYL</sequence>
<dbReference type="Pfam" id="PF01135">
    <property type="entry name" value="PCMT"/>
    <property type="match status" value="1"/>
</dbReference>
<evidence type="ECO:0000256" key="9">
    <source>
        <dbReference type="ARBA" id="ARBA00054057"/>
    </source>
</evidence>
<evidence type="ECO:0000256" key="10">
    <source>
        <dbReference type="RuleBase" id="RU003802"/>
    </source>
</evidence>
<protein>
    <recommendedName>
        <fullName evidence="10">Protein-L-isoaspartate O-methyltransferase</fullName>
        <ecNumber evidence="10">2.1.1.77</ecNumber>
    </recommendedName>
</protein>
<comment type="subunit">
    <text evidence="3">Monomer.</text>
</comment>
<dbReference type="PANTHER" id="PTHR11579:SF0">
    <property type="entry name" value="PROTEIN-L-ISOASPARTATE(D-ASPARTATE) O-METHYLTRANSFERASE"/>
    <property type="match status" value="1"/>
</dbReference>
<evidence type="ECO:0000256" key="6">
    <source>
        <dbReference type="ARBA" id="ARBA00022679"/>
    </source>
</evidence>
<dbReference type="EC" id="2.1.1.77" evidence="10"/>
<dbReference type="InterPro" id="IPR029063">
    <property type="entry name" value="SAM-dependent_MTases_sf"/>
</dbReference>
<dbReference type="GO" id="GO:0006950">
    <property type="term" value="P:response to stress"/>
    <property type="evidence" value="ECO:0007669"/>
    <property type="project" value="UniProtKB-ARBA"/>
</dbReference>
<dbReference type="Proteomes" id="UP000886523">
    <property type="component" value="Unassembled WGS sequence"/>
</dbReference>
<keyword evidence="6 10" id="KW-0808">Transferase</keyword>
<evidence type="ECO:0000256" key="7">
    <source>
        <dbReference type="ARBA" id="ARBA00022691"/>
    </source>
</evidence>
<comment type="similarity">
    <text evidence="2 10">Belongs to the methyltransferase superfamily. L-isoaspartyl/D-aspartyl protein methyltransferase family.</text>
</comment>
<comment type="catalytic activity">
    <reaction evidence="8">
        <text>[protein]-L-isoaspartate + S-adenosyl-L-methionine = [protein]-L-isoaspartate alpha-methyl ester + S-adenosyl-L-homocysteine</text>
        <dbReference type="Rhea" id="RHEA:12705"/>
        <dbReference type="Rhea" id="RHEA-COMP:12143"/>
        <dbReference type="Rhea" id="RHEA-COMP:12144"/>
        <dbReference type="ChEBI" id="CHEBI:57856"/>
        <dbReference type="ChEBI" id="CHEBI:59789"/>
        <dbReference type="ChEBI" id="CHEBI:90596"/>
        <dbReference type="ChEBI" id="CHEBI:90598"/>
        <dbReference type="EC" id="2.1.1.77"/>
    </reaction>
    <physiologicalReaction direction="left-to-right" evidence="8">
        <dbReference type="Rhea" id="RHEA:12706"/>
    </physiologicalReaction>
</comment>
<evidence type="ECO:0000256" key="5">
    <source>
        <dbReference type="ARBA" id="ARBA00022603"/>
    </source>
</evidence>
<evidence type="ECO:0000256" key="2">
    <source>
        <dbReference type="ARBA" id="ARBA00005369"/>
    </source>
</evidence>
<dbReference type="SUPFAM" id="SSF53335">
    <property type="entry name" value="S-adenosyl-L-methionine-dependent methyltransferases"/>
    <property type="match status" value="1"/>
</dbReference>
<dbReference type="OrthoDB" id="73890at2759"/>
<dbReference type="GO" id="GO:0005829">
    <property type="term" value="C:cytosol"/>
    <property type="evidence" value="ECO:0007669"/>
    <property type="project" value="UniProtKB-SubCell"/>
</dbReference>
<dbReference type="PROSITE" id="PS01279">
    <property type="entry name" value="PCMT"/>
    <property type="match status" value="1"/>
</dbReference>
<name>A0A9P6AT96_9AGAM</name>
<evidence type="ECO:0000256" key="1">
    <source>
        <dbReference type="ARBA" id="ARBA00004514"/>
    </source>
</evidence>
<dbReference type="FunFam" id="3.40.50.150:FF:000235">
    <property type="entry name" value="Protein-L-isoaspartate O-methyltransferase"/>
    <property type="match status" value="1"/>
</dbReference>
<dbReference type="EMBL" id="MU128997">
    <property type="protein sequence ID" value="KAF9511639.1"/>
    <property type="molecule type" value="Genomic_DNA"/>
</dbReference>
<gene>
    <name evidence="11" type="ORF">BS47DRAFT_1377119</name>
</gene>
<comment type="subcellular location">
    <subcellularLocation>
        <location evidence="1">Cytoplasm</location>
        <location evidence="1">Cytosol</location>
    </subcellularLocation>
</comment>
<keyword evidence="7 10" id="KW-0949">S-adenosyl-L-methionine</keyword>
<reference evidence="11" key="1">
    <citation type="journal article" date="2020" name="Nat. Commun.">
        <title>Large-scale genome sequencing of mycorrhizal fungi provides insights into the early evolution of symbiotic traits.</title>
        <authorList>
            <person name="Miyauchi S."/>
            <person name="Kiss E."/>
            <person name="Kuo A."/>
            <person name="Drula E."/>
            <person name="Kohler A."/>
            <person name="Sanchez-Garcia M."/>
            <person name="Morin E."/>
            <person name="Andreopoulos B."/>
            <person name="Barry K.W."/>
            <person name="Bonito G."/>
            <person name="Buee M."/>
            <person name="Carver A."/>
            <person name="Chen C."/>
            <person name="Cichocki N."/>
            <person name="Clum A."/>
            <person name="Culley D."/>
            <person name="Crous P.W."/>
            <person name="Fauchery L."/>
            <person name="Girlanda M."/>
            <person name="Hayes R.D."/>
            <person name="Keri Z."/>
            <person name="LaButti K."/>
            <person name="Lipzen A."/>
            <person name="Lombard V."/>
            <person name="Magnuson J."/>
            <person name="Maillard F."/>
            <person name="Murat C."/>
            <person name="Nolan M."/>
            <person name="Ohm R.A."/>
            <person name="Pangilinan J."/>
            <person name="Pereira M.F."/>
            <person name="Perotto S."/>
            <person name="Peter M."/>
            <person name="Pfister S."/>
            <person name="Riley R."/>
            <person name="Sitrit Y."/>
            <person name="Stielow J.B."/>
            <person name="Szollosi G."/>
            <person name="Zifcakova L."/>
            <person name="Stursova M."/>
            <person name="Spatafora J.W."/>
            <person name="Tedersoo L."/>
            <person name="Vaario L.M."/>
            <person name="Yamada A."/>
            <person name="Yan M."/>
            <person name="Wang P."/>
            <person name="Xu J."/>
            <person name="Bruns T."/>
            <person name="Baldrian P."/>
            <person name="Vilgalys R."/>
            <person name="Dunand C."/>
            <person name="Henrissat B."/>
            <person name="Grigoriev I.V."/>
            <person name="Hibbett D."/>
            <person name="Nagy L.G."/>
            <person name="Martin F.M."/>
        </authorList>
    </citation>
    <scope>NUCLEOTIDE SEQUENCE</scope>
    <source>
        <strain evidence="11">UP504</strain>
    </source>
</reference>
<evidence type="ECO:0000256" key="4">
    <source>
        <dbReference type="ARBA" id="ARBA00022490"/>
    </source>
</evidence>
<dbReference type="PANTHER" id="PTHR11579">
    <property type="entry name" value="PROTEIN-L-ISOASPARTATE O-METHYLTRANSFERASE"/>
    <property type="match status" value="1"/>
</dbReference>
<dbReference type="CDD" id="cd02440">
    <property type="entry name" value="AdoMet_MTases"/>
    <property type="match status" value="1"/>
</dbReference>
<proteinExistence type="inferred from homology"/>
<evidence type="ECO:0000256" key="8">
    <source>
        <dbReference type="ARBA" id="ARBA00035815"/>
    </source>
</evidence>
<keyword evidence="5 10" id="KW-0489">Methyltransferase</keyword>
<dbReference type="NCBIfam" id="TIGR00080">
    <property type="entry name" value="pimt"/>
    <property type="match status" value="1"/>
</dbReference>
<evidence type="ECO:0000256" key="3">
    <source>
        <dbReference type="ARBA" id="ARBA00011245"/>
    </source>
</evidence>